<gene>
    <name evidence="7" type="primary">LOC100370434</name>
</gene>
<protein>
    <submittedName>
        <fullName evidence="7">Interleukin-1 receptor-associated kinase 1-binding protein 1-like</fullName>
    </submittedName>
</protein>
<dbReference type="PANTHER" id="PTHR18842">
    <property type="entry name" value="INTERLEUKIN-1 RECEPTOR-ASSOCIATED KINASE 1-BINDING PROTEIN 1"/>
    <property type="match status" value="1"/>
</dbReference>
<dbReference type="PANTHER" id="PTHR18842:SF2">
    <property type="entry name" value="INTERLEUKIN-1 RECEPTOR-ASSOCIATED KINASE 1-BINDING PROTEIN 1"/>
    <property type="match status" value="1"/>
</dbReference>
<dbReference type="Proteomes" id="UP000694865">
    <property type="component" value="Unplaced"/>
</dbReference>
<keyword evidence="4" id="KW-0963">Cytoplasm</keyword>
<keyword evidence="5" id="KW-0539">Nucleus</keyword>
<dbReference type="RefSeq" id="XP_002740018.1">
    <property type="nucleotide sequence ID" value="XM_002739972.2"/>
</dbReference>
<dbReference type="Pfam" id="PF04402">
    <property type="entry name" value="SIMPL"/>
    <property type="match status" value="1"/>
</dbReference>
<comment type="subcellular location">
    <subcellularLocation>
        <location evidence="2">Cytoplasm</location>
    </subcellularLocation>
    <subcellularLocation>
        <location evidence="1">Nucleus</location>
    </subcellularLocation>
</comment>
<reference evidence="7" key="1">
    <citation type="submission" date="2025-08" db="UniProtKB">
        <authorList>
            <consortium name="RefSeq"/>
        </authorList>
    </citation>
    <scope>IDENTIFICATION</scope>
    <source>
        <tissue evidence="7">Testes</tissue>
    </source>
</reference>
<evidence type="ECO:0000256" key="4">
    <source>
        <dbReference type="ARBA" id="ARBA00022490"/>
    </source>
</evidence>
<sequence length="232" mass="26408">MTDRSEQVHKLPVEREIQVSATGEAFLAPDRARVTITVTSTKENVLDAKNSVTRRLDYILQSLQTHGVKEGDIDIYKNIQRIDGLYDMNAEVTIQFVDFNKCQSVSNFLVEKLDNSVKVSQPQLYHSHQRLEMLRRQACLSAVRNAKQKALEVARMLRQALGKPIMIKEEYSHEWEGPAANEVPQDNEVPISFQQRISNTTITVSVKVYAAFELKPKEKGKQLESTLIEAHT</sequence>
<dbReference type="InterPro" id="IPR030312">
    <property type="entry name" value="IRAK1BP1"/>
</dbReference>
<dbReference type="Gene3D" id="3.30.70.2970">
    <property type="entry name" value="Protein of unknown function (DUF541), domain 2"/>
    <property type="match status" value="1"/>
</dbReference>
<accession>A0ABM0GY89</accession>
<dbReference type="Gene3D" id="3.30.110.170">
    <property type="entry name" value="Protein of unknown function (DUF541), domain 1"/>
    <property type="match status" value="1"/>
</dbReference>
<evidence type="ECO:0000256" key="5">
    <source>
        <dbReference type="ARBA" id="ARBA00023242"/>
    </source>
</evidence>
<comment type="similarity">
    <text evidence="3">Belongs to the IRAK1BP1 family.</text>
</comment>
<evidence type="ECO:0000256" key="2">
    <source>
        <dbReference type="ARBA" id="ARBA00004496"/>
    </source>
</evidence>
<keyword evidence="6" id="KW-1185">Reference proteome</keyword>
<dbReference type="InterPro" id="IPR007497">
    <property type="entry name" value="SIMPL/DUF541"/>
</dbReference>
<organism evidence="6 7">
    <name type="scientific">Saccoglossus kowalevskii</name>
    <name type="common">Acorn worm</name>
    <dbReference type="NCBI Taxonomy" id="10224"/>
    <lineage>
        <taxon>Eukaryota</taxon>
        <taxon>Metazoa</taxon>
        <taxon>Hemichordata</taxon>
        <taxon>Enteropneusta</taxon>
        <taxon>Harrimaniidae</taxon>
        <taxon>Saccoglossus</taxon>
    </lineage>
</organism>
<evidence type="ECO:0000313" key="6">
    <source>
        <dbReference type="Proteomes" id="UP000694865"/>
    </source>
</evidence>
<evidence type="ECO:0000256" key="1">
    <source>
        <dbReference type="ARBA" id="ARBA00004123"/>
    </source>
</evidence>
<evidence type="ECO:0000256" key="3">
    <source>
        <dbReference type="ARBA" id="ARBA00005509"/>
    </source>
</evidence>
<dbReference type="GeneID" id="100370434"/>
<proteinExistence type="inferred from homology"/>
<evidence type="ECO:0000313" key="7">
    <source>
        <dbReference type="RefSeq" id="XP_002740018.1"/>
    </source>
</evidence>
<name>A0ABM0GY89_SACKO</name>